<keyword evidence="2" id="KW-0238">DNA-binding</keyword>
<protein>
    <submittedName>
        <fullName evidence="2">DNA-binding protein</fullName>
    </submittedName>
</protein>
<comment type="caution">
    <text evidence="2">The sequence shown here is derived from an EMBL/GenBank/DDBJ whole genome shotgun (WGS) entry which is preliminary data.</text>
</comment>
<feature type="region of interest" description="Disordered" evidence="1">
    <location>
        <begin position="79"/>
        <end position="103"/>
    </location>
</feature>
<dbReference type="Proteomes" id="UP001596545">
    <property type="component" value="Unassembled WGS sequence"/>
</dbReference>
<proteinExistence type="predicted"/>
<name>A0ABD6AIL7_9EURY</name>
<feature type="region of interest" description="Disordered" evidence="1">
    <location>
        <begin position="1"/>
        <end position="29"/>
    </location>
</feature>
<dbReference type="InterPro" id="IPR012340">
    <property type="entry name" value="NA-bd_OB-fold"/>
</dbReference>
<keyword evidence="3" id="KW-1185">Reference proteome</keyword>
<dbReference type="SUPFAM" id="SSF50249">
    <property type="entry name" value="Nucleic acid-binding proteins"/>
    <property type="match status" value="1"/>
</dbReference>
<gene>
    <name evidence="2" type="ORF">ACFQMF_06045</name>
</gene>
<dbReference type="EMBL" id="JBHTBL010000004">
    <property type="protein sequence ID" value="MFC7324141.1"/>
    <property type="molecule type" value="Genomic_DNA"/>
</dbReference>
<dbReference type="Gene3D" id="2.40.50.140">
    <property type="entry name" value="Nucleic acid-binding proteins"/>
    <property type="match status" value="1"/>
</dbReference>
<sequence length="292" mass="32708">MSSNNSSRKVVTVDEQAFERPEDAGVDEDGFEVVDDKPAFRATVQQETQATVDANHPDAGVDRLSLAAEERAMAREAEKARTRARWDRRQTADREARTRQVAAEGCRQRRETFAERRAAVDPWADPARADPRESLTQEKLAQVNKTARRIATNRTGWTAAAVSRRLATQVADGQDLPTATVRVAEQVRTAPGTVIPIDAVGDVNRSTVSITGEWVEDWEPTSPAISQVGLLADDTGQIKVTVWTKSDQPRIDEGERIRIFNAKTSWYEGRVSVALTRRSQLGFPERDRWWER</sequence>
<dbReference type="RefSeq" id="WP_256408457.1">
    <property type="nucleotide sequence ID" value="NZ_JANHDN010000003.1"/>
</dbReference>
<accession>A0ABD6AIL7</accession>
<dbReference type="AlphaFoldDB" id="A0ABD6AIL7"/>
<reference evidence="2 3" key="1">
    <citation type="journal article" date="2019" name="Int. J. Syst. Evol. Microbiol.">
        <title>The Global Catalogue of Microorganisms (GCM) 10K type strain sequencing project: providing services to taxonomists for standard genome sequencing and annotation.</title>
        <authorList>
            <consortium name="The Broad Institute Genomics Platform"/>
            <consortium name="The Broad Institute Genome Sequencing Center for Infectious Disease"/>
            <person name="Wu L."/>
            <person name="Ma J."/>
        </authorList>
    </citation>
    <scope>NUCLEOTIDE SEQUENCE [LARGE SCALE GENOMIC DNA]</scope>
    <source>
        <strain evidence="2 3">CGMCC 1.12554</strain>
    </source>
</reference>
<dbReference type="CDD" id="cd04491">
    <property type="entry name" value="SoSSB_OBF"/>
    <property type="match status" value="1"/>
</dbReference>
<feature type="compositionally biased region" description="Basic and acidic residues" evidence="1">
    <location>
        <begin position="79"/>
        <end position="98"/>
    </location>
</feature>
<evidence type="ECO:0000256" key="1">
    <source>
        <dbReference type="SAM" id="MobiDB-lite"/>
    </source>
</evidence>
<organism evidence="2 3">
    <name type="scientific">Halorubrum rutilum</name>
    <dbReference type="NCBI Taxonomy" id="1364933"/>
    <lineage>
        <taxon>Archaea</taxon>
        <taxon>Methanobacteriati</taxon>
        <taxon>Methanobacteriota</taxon>
        <taxon>Stenosarchaea group</taxon>
        <taxon>Halobacteria</taxon>
        <taxon>Halobacteriales</taxon>
        <taxon>Haloferacaceae</taxon>
        <taxon>Halorubrum</taxon>
    </lineage>
</organism>
<evidence type="ECO:0000313" key="3">
    <source>
        <dbReference type="Proteomes" id="UP001596545"/>
    </source>
</evidence>
<evidence type="ECO:0000313" key="2">
    <source>
        <dbReference type="EMBL" id="MFC7324141.1"/>
    </source>
</evidence>
<dbReference type="GO" id="GO:0003677">
    <property type="term" value="F:DNA binding"/>
    <property type="evidence" value="ECO:0007669"/>
    <property type="project" value="UniProtKB-KW"/>
</dbReference>